<evidence type="ECO:0000256" key="1">
    <source>
        <dbReference type="ARBA" id="ARBA00004370"/>
    </source>
</evidence>
<dbReference type="InterPro" id="IPR000711">
    <property type="entry name" value="ATPase_OSCP/dsu"/>
</dbReference>
<keyword evidence="2 7" id="KW-0813">Transport</keyword>
<keyword evidence="9" id="KW-1185">Reference proteome</keyword>
<comment type="subcellular location">
    <subcellularLocation>
        <location evidence="7">Cell membrane</location>
        <topology evidence="7">Peripheral membrane protein</topology>
    </subcellularLocation>
    <subcellularLocation>
        <location evidence="1">Membrane</location>
    </subcellularLocation>
</comment>
<dbReference type="EMBL" id="CP006585">
    <property type="protein sequence ID" value="AGW12559.1"/>
    <property type="molecule type" value="Genomic_DNA"/>
</dbReference>
<evidence type="ECO:0000313" key="9">
    <source>
        <dbReference type="Proteomes" id="UP000016587"/>
    </source>
</evidence>
<dbReference type="PATRIC" id="fig|1121448.10.peg.657"/>
<dbReference type="InterPro" id="IPR026015">
    <property type="entry name" value="ATP_synth_OSCP/delta_N_sf"/>
</dbReference>
<keyword evidence="4 7" id="KW-0406">Ion transport</keyword>
<dbReference type="HAMAP" id="MF_01416">
    <property type="entry name" value="ATP_synth_delta_bact"/>
    <property type="match status" value="1"/>
</dbReference>
<dbReference type="Pfam" id="PF00213">
    <property type="entry name" value="OSCP"/>
    <property type="match status" value="1"/>
</dbReference>
<comment type="similarity">
    <text evidence="7">Belongs to the ATPase delta chain family.</text>
</comment>
<evidence type="ECO:0000256" key="3">
    <source>
        <dbReference type="ARBA" id="ARBA00022781"/>
    </source>
</evidence>
<dbReference type="PRINTS" id="PR00125">
    <property type="entry name" value="ATPASEDELTA"/>
</dbReference>
<protein>
    <recommendedName>
        <fullName evidence="7">ATP synthase subunit delta</fullName>
    </recommendedName>
    <alternativeName>
        <fullName evidence="7">ATP synthase F(1) sector subunit delta</fullName>
    </alternativeName>
    <alternativeName>
        <fullName evidence="7">F-type ATPase subunit delta</fullName>
        <shortName evidence="7">F-ATPase subunit delta</shortName>
    </alternativeName>
</protein>
<dbReference type="RefSeq" id="WP_021759226.1">
    <property type="nucleotide sequence ID" value="NC_022444.1"/>
</dbReference>
<comment type="function">
    <text evidence="7">F(1)F(0) ATP synthase produces ATP from ADP in the presence of a proton or sodium gradient. F-type ATPases consist of two structural domains, F(1) containing the extramembraneous catalytic core and F(0) containing the membrane proton channel, linked together by a central stalk and a peripheral stalk. During catalysis, ATP synthesis in the catalytic domain of F(1) is coupled via a rotary mechanism of the central stalk subunits to proton translocation.</text>
</comment>
<dbReference type="GO" id="GO:0046933">
    <property type="term" value="F:proton-transporting ATP synthase activity, rotational mechanism"/>
    <property type="evidence" value="ECO:0007669"/>
    <property type="project" value="UniProtKB-UniRule"/>
</dbReference>
<gene>
    <name evidence="7 8" type="primary">atpH</name>
    <name evidence="8" type="ORF">DGI_0652</name>
</gene>
<dbReference type="AlphaFoldDB" id="T2G8S8"/>
<dbReference type="HOGENOM" id="CLU_085114_4_0_7"/>
<organism evidence="8 9">
    <name type="scientific">Megalodesulfovibrio gigas (strain ATCC 19364 / DSM 1382 / NCIMB 9332 / VKM B-1759)</name>
    <name type="common">Desulfovibrio gigas</name>
    <dbReference type="NCBI Taxonomy" id="1121448"/>
    <lineage>
        <taxon>Bacteria</taxon>
        <taxon>Pseudomonadati</taxon>
        <taxon>Thermodesulfobacteriota</taxon>
        <taxon>Desulfovibrionia</taxon>
        <taxon>Desulfovibrionales</taxon>
        <taxon>Desulfovibrionaceae</taxon>
        <taxon>Megalodesulfovibrio</taxon>
    </lineage>
</organism>
<accession>T2G8S8</accession>
<evidence type="ECO:0000256" key="6">
    <source>
        <dbReference type="ARBA" id="ARBA00023310"/>
    </source>
</evidence>
<dbReference type="Proteomes" id="UP000016587">
    <property type="component" value="Chromosome"/>
</dbReference>
<name>T2G8S8_MEGG1</name>
<dbReference type="KEGG" id="dgg:DGI_0652"/>
<evidence type="ECO:0000256" key="5">
    <source>
        <dbReference type="ARBA" id="ARBA00023136"/>
    </source>
</evidence>
<dbReference type="GO" id="GO:0045259">
    <property type="term" value="C:proton-transporting ATP synthase complex"/>
    <property type="evidence" value="ECO:0007669"/>
    <property type="project" value="UniProtKB-KW"/>
</dbReference>
<dbReference type="Gene3D" id="1.10.520.20">
    <property type="entry name" value="N-terminal domain of the delta subunit of the F1F0-ATP synthase"/>
    <property type="match status" value="1"/>
</dbReference>
<evidence type="ECO:0000256" key="2">
    <source>
        <dbReference type="ARBA" id="ARBA00022448"/>
    </source>
</evidence>
<dbReference type="GO" id="GO:0005886">
    <property type="term" value="C:plasma membrane"/>
    <property type="evidence" value="ECO:0007669"/>
    <property type="project" value="UniProtKB-SubCell"/>
</dbReference>
<reference evidence="9" key="2">
    <citation type="submission" date="2013-07" db="EMBL/GenBank/DDBJ databases">
        <authorList>
            <person name="Morais-Silva F.O."/>
            <person name="Rezende A.M."/>
            <person name="Pimentel C."/>
            <person name="Resende D.M."/>
            <person name="Santos C.I."/>
            <person name="Clemente C."/>
            <person name="de Oliveira L.M."/>
            <person name="da Silva S.M."/>
            <person name="Costa D.A."/>
            <person name="Varela-Raposo A."/>
            <person name="Horacio E.C.A."/>
            <person name="Matos M."/>
            <person name="Flores O."/>
            <person name="Ruiz J.C."/>
            <person name="Rodrigues-Pousada C."/>
        </authorList>
    </citation>
    <scope>NUCLEOTIDE SEQUENCE [LARGE SCALE GENOMIC DNA]</scope>
    <source>
        <strain evidence="9">ATCC 19364 / DSM 1382 / NCIMB 9332 / VKM B-1759</strain>
    </source>
</reference>
<dbReference type="eggNOG" id="COG0712">
    <property type="taxonomic scope" value="Bacteria"/>
</dbReference>
<proteinExistence type="inferred from homology"/>
<reference evidence="8 9" key="1">
    <citation type="journal article" date="2013" name="J. Bacteriol.">
        <title>Roles of HynAB and Ech, the only two hydrogenases found in the model sulfate reducer Desulfovibrio gigas.</title>
        <authorList>
            <person name="Morais-Silva F.O."/>
            <person name="Santos C.I."/>
            <person name="Rodrigues R."/>
            <person name="Pereira I.A."/>
            <person name="Rodrigues-Pousada C."/>
        </authorList>
    </citation>
    <scope>NUCLEOTIDE SEQUENCE [LARGE SCALE GENOMIC DNA]</scope>
    <source>
        <strain evidence="9">ATCC 19364 / DSM 1382 / NCIMB 9332 / VKM B-1759</strain>
    </source>
</reference>
<keyword evidence="6 7" id="KW-0066">ATP synthesis</keyword>
<dbReference type="SUPFAM" id="SSF47928">
    <property type="entry name" value="N-terminal domain of the delta subunit of the F1F0-ATP synthase"/>
    <property type="match status" value="1"/>
</dbReference>
<keyword evidence="5 7" id="KW-0472">Membrane</keyword>
<keyword evidence="3 7" id="KW-0375">Hydrogen ion transport</keyword>
<evidence type="ECO:0000256" key="7">
    <source>
        <dbReference type="HAMAP-Rule" id="MF_01416"/>
    </source>
</evidence>
<dbReference type="OrthoDB" id="9802471at2"/>
<evidence type="ECO:0000313" key="8">
    <source>
        <dbReference type="EMBL" id="AGW12559.1"/>
    </source>
</evidence>
<dbReference type="NCBIfam" id="TIGR01145">
    <property type="entry name" value="ATP_synt_delta"/>
    <property type="match status" value="1"/>
</dbReference>
<sequence>MIGNVVARRYARALFAIGKSKGVTELDKYGKDLSALKDAIDATPGLLKLFRNPIFDVSEKKKVADAVLVKLGVGEMVKNFVHLLADKGRLGELPQIHAVFMSMLDAEKGVVRGELVTAIKLNAAKQKAMKAKLESQVGKELVLNFSSDPSILGGVVLKVGDQVLDASLRAQLGILKENIRRGE</sequence>
<comment type="function">
    <text evidence="7">This protein is part of the stalk that links CF(0) to CF(1). It either transmits conformational changes from CF(0) to CF(1) or is implicated in proton conduction.</text>
</comment>
<dbReference type="PANTHER" id="PTHR11910">
    <property type="entry name" value="ATP SYNTHASE DELTA CHAIN"/>
    <property type="match status" value="1"/>
</dbReference>
<keyword evidence="7" id="KW-1003">Cell membrane</keyword>
<dbReference type="STRING" id="1121448.DGI_0652"/>
<evidence type="ECO:0000256" key="4">
    <source>
        <dbReference type="ARBA" id="ARBA00023065"/>
    </source>
</evidence>
<keyword evidence="7" id="KW-0139">CF(1)</keyword>